<keyword evidence="4" id="KW-1185">Reference proteome</keyword>
<evidence type="ECO:0000313" key="4">
    <source>
        <dbReference type="Proteomes" id="UP001344906"/>
    </source>
</evidence>
<evidence type="ECO:0000259" key="2">
    <source>
        <dbReference type="Pfam" id="PF13529"/>
    </source>
</evidence>
<dbReference type="RefSeq" id="WP_338255402.1">
    <property type="nucleotide sequence ID" value="NZ_BSRI01000002.1"/>
</dbReference>
<dbReference type="Gene3D" id="3.90.70.10">
    <property type="entry name" value="Cysteine proteinases"/>
    <property type="match status" value="1"/>
</dbReference>
<gene>
    <name evidence="3" type="ORF">KDH_57910</name>
</gene>
<name>A0ABQ6FYS2_9CHLR</name>
<comment type="caution">
    <text evidence="3">The sequence shown here is derived from an EMBL/GenBank/DDBJ whole genome shotgun (WGS) entry which is preliminary data.</text>
</comment>
<evidence type="ECO:0000256" key="1">
    <source>
        <dbReference type="SAM" id="SignalP"/>
    </source>
</evidence>
<evidence type="ECO:0000313" key="3">
    <source>
        <dbReference type="EMBL" id="GLV58963.1"/>
    </source>
</evidence>
<dbReference type="EMBL" id="BSRI01000002">
    <property type="protein sequence ID" value="GLV58963.1"/>
    <property type="molecule type" value="Genomic_DNA"/>
</dbReference>
<feature type="chain" id="PRO_5046187523" description="Peptidase C39-like domain-containing protein" evidence="1">
    <location>
        <begin position="44"/>
        <end position="467"/>
    </location>
</feature>
<reference evidence="3 4" key="1">
    <citation type="submission" date="2023-02" db="EMBL/GenBank/DDBJ databases">
        <title>Dictyobacter halimunensis sp. nov., a new member of the class Ktedonobacteria from forest soil in a geothermal area.</title>
        <authorList>
            <person name="Rachmania M.K."/>
            <person name="Ningsih F."/>
            <person name="Sakai Y."/>
            <person name="Yabe S."/>
            <person name="Yokota A."/>
            <person name="Sjamsuridzal W."/>
        </authorList>
    </citation>
    <scope>NUCLEOTIDE SEQUENCE [LARGE SCALE GENOMIC DNA]</scope>
    <source>
        <strain evidence="3 4">S3.2.2.5</strain>
    </source>
</reference>
<dbReference type="InterPro" id="IPR039564">
    <property type="entry name" value="Peptidase_C39-like"/>
</dbReference>
<keyword evidence="1" id="KW-0732">Signal</keyword>
<organism evidence="3 4">
    <name type="scientific">Dictyobacter halimunensis</name>
    <dbReference type="NCBI Taxonomy" id="3026934"/>
    <lineage>
        <taxon>Bacteria</taxon>
        <taxon>Bacillati</taxon>
        <taxon>Chloroflexota</taxon>
        <taxon>Ktedonobacteria</taxon>
        <taxon>Ktedonobacterales</taxon>
        <taxon>Dictyobacteraceae</taxon>
        <taxon>Dictyobacter</taxon>
    </lineage>
</organism>
<accession>A0ABQ6FYS2</accession>
<sequence>MVHFSCPLPGRRVYLRAGLSLLLLLVLCAVTFCVQPTTAGAHAAAVDPQQQYNEFWSQNTFLDFHDWTNNGVAAYPALSGARVQLAPRANLTCAASDIDGGASNYDAQTRLCSGKDPMAPSSYNGGMNYYNGGSFSYGTLVSPVHTTKQPITTIIASWNATTPTGTWMEVHVRIQENGLWTHWYDLPIWASDFSTIQRHSVDGQFDASGGVATDTFYAKTVATAYQIGITLFTTKPGVSPVIHHFGVLADYDAPDASHVPTIAPDKSTWGINLPVPQRSQNLAQYQNLGYGGGGDVWCSPTSTSMVMAYWSNILHQKNLTQTVPDAARDTYDFTYEGTGNWPNNTAYASEFGGIHAFVTRMDSLSQVEQWVKLGVPIVISIAFGPGQLPGATYSTDGHLMVVRGFTATGDVIANDPAMGGTTSDAGVEITYPRAIFQKLWLNASDGTVYVIAPEFWPTPLKDRDGSW</sequence>
<feature type="domain" description="Peptidase C39-like" evidence="2">
    <location>
        <begin position="275"/>
        <end position="417"/>
    </location>
</feature>
<proteinExistence type="predicted"/>
<dbReference type="Pfam" id="PF13529">
    <property type="entry name" value="Peptidase_C39_2"/>
    <property type="match status" value="1"/>
</dbReference>
<protein>
    <recommendedName>
        <fullName evidence="2">Peptidase C39-like domain-containing protein</fullName>
    </recommendedName>
</protein>
<feature type="signal peptide" evidence="1">
    <location>
        <begin position="1"/>
        <end position="43"/>
    </location>
</feature>
<dbReference type="Proteomes" id="UP001344906">
    <property type="component" value="Unassembled WGS sequence"/>
</dbReference>